<comment type="similarity">
    <text evidence="1">Belongs to the amidase family.</text>
</comment>
<gene>
    <name evidence="3" type="ORF">HF577_21790</name>
</gene>
<dbReference type="SUPFAM" id="SSF75304">
    <property type="entry name" value="Amidase signature (AS) enzymes"/>
    <property type="match status" value="1"/>
</dbReference>
<dbReference type="Proteomes" id="UP001296706">
    <property type="component" value="Unassembled WGS sequence"/>
</dbReference>
<evidence type="ECO:0000313" key="4">
    <source>
        <dbReference type="Proteomes" id="UP001296706"/>
    </source>
</evidence>
<comment type="caution">
    <text evidence="3">The sequence shown here is derived from an EMBL/GenBank/DDBJ whole genome shotgun (WGS) entry which is preliminary data.</text>
</comment>
<dbReference type="EMBL" id="JAAXKY010000076">
    <property type="protein sequence ID" value="NMH79713.1"/>
    <property type="molecule type" value="Genomic_DNA"/>
</dbReference>
<evidence type="ECO:0000313" key="3">
    <source>
        <dbReference type="EMBL" id="NMH79713.1"/>
    </source>
</evidence>
<name>A0ABX1RH48_9PSEU</name>
<organism evidence="3 4">
    <name type="scientific">Pseudonocardia xinjiangensis</name>
    <dbReference type="NCBI Taxonomy" id="75289"/>
    <lineage>
        <taxon>Bacteria</taxon>
        <taxon>Bacillati</taxon>
        <taxon>Actinomycetota</taxon>
        <taxon>Actinomycetes</taxon>
        <taxon>Pseudonocardiales</taxon>
        <taxon>Pseudonocardiaceae</taxon>
        <taxon>Pseudonocardia</taxon>
    </lineage>
</organism>
<evidence type="ECO:0000256" key="1">
    <source>
        <dbReference type="ARBA" id="ARBA00009199"/>
    </source>
</evidence>
<dbReference type="InterPro" id="IPR023631">
    <property type="entry name" value="Amidase_dom"/>
</dbReference>
<dbReference type="Gene3D" id="3.90.1300.10">
    <property type="entry name" value="Amidase signature (AS) domain"/>
    <property type="match status" value="1"/>
</dbReference>
<reference evidence="3 4" key="1">
    <citation type="submission" date="2020-04" db="EMBL/GenBank/DDBJ databases">
        <authorList>
            <person name="Klaysubun C."/>
            <person name="Duangmal K."/>
            <person name="Lipun K."/>
        </authorList>
    </citation>
    <scope>NUCLEOTIDE SEQUENCE [LARGE SCALE GENOMIC DNA]</scope>
    <source>
        <strain evidence="3 4">JCM 11839</strain>
    </source>
</reference>
<dbReference type="RefSeq" id="WP_169397779.1">
    <property type="nucleotide sequence ID" value="NZ_BAAAJH010000019.1"/>
</dbReference>
<dbReference type="PANTHER" id="PTHR11895">
    <property type="entry name" value="TRANSAMIDASE"/>
    <property type="match status" value="1"/>
</dbReference>
<protein>
    <submittedName>
        <fullName evidence="3">Amidase</fullName>
    </submittedName>
</protein>
<dbReference type="InterPro" id="IPR000120">
    <property type="entry name" value="Amidase"/>
</dbReference>
<evidence type="ECO:0000259" key="2">
    <source>
        <dbReference type="Pfam" id="PF01425"/>
    </source>
</evidence>
<feature type="domain" description="Amidase" evidence="2">
    <location>
        <begin position="22"/>
        <end position="423"/>
    </location>
</feature>
<keyword evidence="4" id="KW-1185">Reference proteome</keyword>
<dbReference type="Pfam" id="PF01425">
    <property type="entry name" value="Amidase"/>
    <property type="match status" value="1"/>
</dbReference>
<sequence length="433" mass="44534">MVGTAVEVARAVRVGSLDPVRVTEDALGRIAAGDAAVGAFRRVRTAEAAAEARAVGERPDLADLPLAGVPIAVKDVTAVAGEYVGWGSQAGSRQLAAADGEIAARLRAAGAVMVGLTHVPELCHWPMTDTPDAITRNPVVPAYTAGGSSGGAAAAVAAGMVPVAHGSDALGSIRGPAAICGLVGFMPGRGVVAASDTHLFCGLYTHGVLATTAADAALVLSVLAQRPALAQLTEPGRLRVAVSTEVPGGGAAPDELTAVATQVAQLLGTAGHLVGEATPSYGSGQLPATVARWFAGPSEHAEAFDRNRLQRRTRTHARIGRVVRRAGLVRERGRQEWTARAREFFTEHDVLVTPMLQALPAKAEMWHRKSWLANFPQALHSAFVTPWNLAGFPAMSVPAGVHPTGLPIGVQLVAPPGGESRLLALAAQLESLG</sequence>
<dbReference type="InterPro" id="IPR036928">
    <property type="entry name" value="AS_sf"/>
</dbReference>
<proteinExistence type="inferred from homology"/>
<dbReference type="PANTHER" id="PTHR11895:SF7">
    <property type="entry name" value="GLUTAMYL-TRNA(GLN) AMIDOTRANSFERASE SUBUNIT A, MITOCHONDRIAL"/>
    <property type="match status" value="1"/>
</dbReference>
<accession>A0ABX1RH48</accession>